<dbReference type="InterPro" id="IPR029787">
    <property type="entry name" value="Nucleotide_cyclase"/>
</dbReference>
<dbReference type="CDD" id="cd07302">
    <property type="entry name" value="CHD"/>
    <property type="match status" value="1"/>
</dbReference>
<dbReference type="InterPro" id="IPR050697">
    <property type="entry name" value="Adenylyl/Guanylyl_Cyclase_3/4"/>
</dbReference>
<keyword evidence="8" id="KW-1185">Reference proteome</keyword>
<accession>A0ABU0YS19</accession>
<feature type="transmembrane region" description="Helical" evidence="4">
    <location>
        <begin position="92"/>
        <end position="116"/>
    </location>
</feature>
<sequence length="556" mass="60674">MPGRHTHLLGRLRLATGLFLFFYVLTHNLNHALGLVSLAAMDAGRIPFLAFWRFPPIEILFLLSIVTHFALGMRALYNRHSLRMPFWEGAQLILGLSIPPLLTLHFLGTAVAHWVFGLDDAYEETVLALASSGILVAVQTTAVLVTWIHGCIGIGFWLRLKPWYPKARIALFTAALLIPVLSLLGFAQAAREVLTLAKQPGWFHDMAVRRHLPGREAVEQLYLWLDFALVGYAVIVLGVLVGRYLRDWLIRHRAVRVAYPDGKVVNIQPGSTILEASRIGNIPHASVCGGRGRCSTCRVRILAGDATLPPPSVEELRVLARVGAAPGTRLACQARPQGYVKVVPLLPPGATSRQAQAQADFHSGKEREIAVLFADIRGFTQFSEQRLPYDVVFLLNRYFRAMGEAVIASGGHLDKFIGDGVMALFGVDGKPGNPATQALDAARRMSLNLAEMNASFGEELQAPLRIGIGIHYGPAIVGEMGFGTIHTLTAVGDTVNTASRLETATKELNCQLVVSETLVQAAEIPSEIGKMHEIELRGRSATLHVYAIKNAATLEL</sequence>
<dbReference type="SUPFAM" id="SSF55073">
    <property type="entry name" value="Nucleotide cyclase"/>
    <property type="match status" value="1"/>
</dbReference>
<dbReference type="InterPro" id="IPR001054">
    <property type="entry name" value="A/G_cyclase"/>
</dbReference>
<evidence type="ECO:0000256" key="4">
    <source>
        <dbReference type="SAM" id="Phobius"/>
    </source>
</evidence>
<dbReference type="PROSITE" id="PS51085">
    <property type="entry name" value="2FE2S_FER_2"/>
    <property type="match status" value="1"/>
</dbReference>
<dbReference type="Pfam" id="PF00211">
    <property type="entry name" value="Guanylate_cyc"/>
    <property type="match status" value="1"/>
</dbReference>
<dbReference type="SUPFAM" id="SSF81343">
    <property type="entry name" value="Fumarate reductase respiratory complex transmembrane subunits"/>
    <property type="match status" value="1"/>
</dbReference>
<keyword evidence="2" id="KW-1003">Cell membrane</keyword>
<dbReference type="Proteomes" id="UP001230156">
    <property type="component" value="Unassembled WGS sequence"/>
</dbReference>
<feature type="transmembrane region" description="Helical" evidence="4">
    <location>
        <begin position="12"/>
        <end position="30"/>
    </location>
</feature>
<evidence type="ECO:0000313" key="7">
    <source>
        <dbReference type="EMBL" id="MDQ7249791.1"/>
    </source>
</evidence>
<dbReference type="Pfam" id="PF00111">
    <property type="entry name" value="Fer2"/>
    <property type="match status" value="1"/>
</dbReference>
<dbReference type="PANTHER" id="PTHR43081">
    <property type="entry name" value="ADENYLATE CYCLASE, TERMINAL-DIFFERENTIATION SPECIFIC-RELATED"/>
    <property type="match status" value="1"/>
</dbReference>
<feature type="transmembrane region" description="Helical" evidence="4">
    <location>
        <begin position="50"/>
        <end position="71"/>
    </location>
</feature>
<evidence type="ECO:0000256" key="1">
    <source>
        <dbReference type="ARBA" id="ARBA00004651"/>
    </source>
</evidence>
<organism evidence="7 8">
    <name type="scientific">Dongia sedimenti</name>
    <dbReference type="NCBI Taxonomy" id="3064282"/>
    <lineage>
        <taxon>Bacteria</taxon>
        <taxon>Pseudomonadati</taxon>
        <taxon>Pseudomonadota</taxon>
        <taxon>Alphaproteobacteria</taxon>
        <taxon>Rhodospirillales</taxon>
        <taxon>Dongiaceae</taxon>
        <taxon>Dongia</taxon>
    </lineage>
</organism>
<dbReference type="CDD" id="cd00207">
    <property type="entry name" value="fer2"/>
    <property type="match status" value="1"/>
</dbReference>
<gene>
    <name evidence="7" type="ORF">Q8A70_19030</name>
</gene>
<reference evidence="8" key="1">
    <citation type="submission" date="2023-08" db="EMBL/GenBank/DDBJ databases">
        <title>Rhodospirillaceae gen. nov., a novel taxon isolated from the Yangtze River Yuezi River estuary sludge.</title>
        <authorList>
            <person name="Ruan L."/>
        </authorList>
    </citation>
    <scope>NUCLEOTIDE SEQUENCE [LARGE SCALE GENOMIC DNA]</scope>
    <source>
        <strain evidence="8">R-7</strain>
    </source>
</reference>
<evidence type="ECO:0000313" key="8">
    <source>
        <dbReference type="Proteomes" id="UP001230156"/>
    </source>
</evidence>
<dbReference type="InterPro" id="IPR012675">
    <property type="entry name" value="Beta-grasp_dom_sf"/>
</dbReference>
<feature type="domain" description="2Fe-2S ferredoxin-type" evidence="6">
    <location>
        <begin position="253"/>
        <end position="350"/>
    </location>
</feature>
<evidence type="ECO:0000256" key="3">
    <source>
        <dbReference type="ARBA" id="ARBA00023136"/>
    </source>
</evidence>
<name>A0ABU0YS19_9PROT</name>
<comment type="subcellular location">
    <subcellularLocation>
        <location evidence="1">Cell membrane</location>
        <topology evidence="1">Multi-pass membrane protein</topology>
    </subcellularLocation>
</comment>
<feature type="transmembrane region" description="Helical" evidence="4">
    <location>
        <begin position="169"/>
        <end position="190"/>
    </location>
</feature>
<dbReference type="SUPFAM" id="SSF54292">
    <property type="entry name" value="2Fe-2S ferredoxin-like"/>
    <property type="match status" value="1"/>
</dbReference>
<keyword evidence="4" id="KW-1133">Transmembrane helix</keyword>
<dbReference type="SMART" id="SM00044">
    <property type="entry name" value="CYCc"/>
    <property type="match status" value="1"/>
</dbReference>
<feature type="transmembrane region" description="Helical" evidence="4">
    <location>
        <begin position="128"/>
        <end position="157"/>
    </location>
</feature>
<dbReference type="Gene3D" id="3.10.20.30">
    <property type="match status" value="1"/>
</dbReference>
<dbReference type="PROSITE" id="PS50125">
    <property type="entry name" value="GUANYLATE_CYCLASE_2"/>
    <property type="match status" value="1"/>
</dbReference>
<dbReference type="PANTHER" id="PTHR43081:SF17">
    <property type="entry name" value="BLL5647 PROTEIN"/>
    <property type="match status" value="1"/>
</dbReference>
<dbReference type="InterPro" id="IPR001041">
    <property type="entry name" value="2Fe-2S_ferredoxin-type"/>
</dbReference>
<dbReference type="EMBL" id="JAUYVI010000006">
    <property type="protein sequence ID" value="MDQ7249791.1"/>
    <property type="molecule type" value="Genomic_DNA"/>
</dbReference>
<evidence type="ECO:0000256" key="2">
    <source>
        <dbReference type="ARBA" id="ARBA00022475"/>
    </source>
</evidence>
<keyword evidence="4" id="KW-0812">Transmembrane</keyword>
<dbReference type="Gene3D" id="3.30.70.1230">
    <property type="entry name" value="Nucleotide cyclase"/>
    <property type="match status" value="1"/>
</dbReference>
<protein>
    <submittedName>
        <fullName evidence="7">Adenylate/guanylate cyclase domain-containing protein</fullName>
    </submittedName>
</protein>
<evidence type="ECO:0000259" key="6">
    <source>
        <dbReference type="PROSITE" id="PS51085"/>
    </source>
</evidence>
<keyword evidence="3 4" id="KW-0472">Membrane</keyword>
<proteinExistence type="predicted"/>
<feature type="transmembrane region" description="Helical" evidence="4">
    <location>
        <begin position="221"/>
        <end position="245"/>
    </location>
</feature>
<dbReference type="InterPro" id="IPR034804">
    <property type="entry name" value="SQR/QFR_C/D"/>
</dbReference>
<dbReference type="InterPro" id="IPR036010">
    <property type="entry name" value="2Fe-2S_ferredoxin-like_sf"/>
</dbReference>
<evidence type="ECO:0000259" key="5">
    <source>
        <dbReference type="PROSITE" id="PS50125"/>
    </source>
</evidence>
<feature type="domain" description="Guanylate cyclase" evidence="5">
    <location>
        <begin position="370"/>
        <end position="502"/>
    </location>
</feature>
<dbReference type="RefSeq" id="WP_379958190.1">
    <property type="nucleotide sequence ID" value="NZ_JAUYVI010000006.1"/>
</dbReference>
<comment type="caution">
    <text evidence="7">The sequence shown here is derived from an EMBL/GenBank/DDBJ whole genome shotgun (WGS) entry which is preliminary data.</text>
</comment>